<comment type="caution">
    <text evidence="1">The sequence shown here is derived from an EMBL/GenBank/DDBJ whole genome shotgun (WGS) entry which is preliminary data.</text>
</comment>
<reference evidence="1 2" key="1">
    <citation type="journal article" date="2019" name="Commun. Biol.">
        <title>The bagworm genome reveals a unique fibroin gene that provides high tensile strength.</title>
        <authorList>
            <person name="Kono N."/>
            <person name="Nakamura H."/>
            <person name="Ohtoshi R."/>
            <person name="Tomita M."/>
            <person name="Numata K."/>
            <person name="Arakawa K."/>
        </authorList>
    </citation>
    <scope>NUCLEOTIDE SEQUENCE [LARGE SCALE GENOMIC DNA]</scope>
</reference>
<gene>
    <name evidence="1" type="ORF">EVAR_66846_1</name>
</gene>
<proteinExistence type="predicted"/>
<name>A0A4C1Z9I7_EUMVA</name>
<evidence type="ECO:0000313" key="1">
    <source>
        <dbReference type="EMBL" id="GBP84538.1"/>
    </source>
</evidence>
<evidence type="ECO:0000313" key="2">
    <source>
        <dbReference type="Proteomes" id="UP000299102"/>
    </source>
</evidence>
<sequence length="103" mass="11568">MISIESCASSLLRRSAGAGAEGAGRGLIKYEAKEHLFLRQNKYHLLSDIVRIRRPRSKPFSHSQMKSYGGDCRLFVTELRNGRRGRIGWLPFLPDYGKATGDS</sequence>
<dbReference type="EMBL" id="BGZK01001685">
    <property type="protein sequence ID" value="GBP84538.1"/>
    <property type="molecule type" value="Genomic_DNA"/>
</dbReference>
<dbReference type="Proteomes" id="UP000299102">
    <property type="component" value="Unassembled WGS sequence"/>
</dbReference>
<accession>A0A4C1Z9I7</accession>
<protein>
    <submittedName>
        <fullName evidence="1">Uncharacterized protein</fullName>
    </submittedName>
</protein>
<organism evidence="1 2">
    <name type="scientific">Eumeta variegata</name>
    <name type="common">Bagworm moth</name>
    <name type="synonym">Eumeta japonica</name>
    <dbReference type="NCBI Taxonomy" id="151549"/>
    <lineage>
        <taxon>Eukaryota</taxon>
        <taxon>Metazoa</taxon>
        <taxon>Ecdysozoa</taxon>
        <taxon>Arthropoda</taxon>
        <taxon>Hexapoda</taxon>
        <taxon>Insecta</taxon>
        <taxon>Pterygota</taxon>
        <taxon>Neoptera</taxon>
        <taxon>Endopterygota</taxon>
        <taxon>Lepidoptera</taxon>
        <taxon>Glossata</taxon>
        <taxon>Ditrysia</taxon>
        <taxon>Tineoidea</taxon>
        <taxon>Psychidae</taxon>
        <taxon>Oiketicinae</taxon>
        <taxon>Eumeta</taxon>
    </lineage>
</organism>
<keyword evidence="2" id="KW-1185">Reference proteome</keyword>
<dbReference type="AlphaFoldDB" id="A0A4C1Z9I7"/>